<feature type="region of interest" description="Disordered" evidence="2">
    <location>
        <begin position="122"/>
        <end position="141"/>
    </location>
</feature>
<evidence type="ECO:0000256" key="3">
    <source>
        <dbReference type="SAM" id="Phobius"/>
    </source>
</evidence>
<proteinExistence type="predicted"/>
<keyword evidence="3" id="KW-1133">Transmembrane helix</keyword>
<sequence length="287" mass="31187">MLEVQASSAIVILEKKPRGILNSKDMLMRVVAQDLPPGSTLVEKVMTPNPECATVDTPVVDAPHTMHNGKFLHLPVVDKEAVLDVLHITYAAIATAGSTAAVNVEATNTMLRNFWDSAMEFTPDDDDDTRSENSLKMPSDAGEVGRSVAYSTLTYSIFAFKIQDGKGRMHRFLCGTQKLTDLIAAILQRLGDEINRENLPHILYEDEDKDKDKVVLASNNDLQAAVAHARLAGWKCSPSSDGRLGSKSKDMVYAQADTWASIYSTVAAGAAFVTGLGILHFLRQPGN</sequence>
<dbReference type="InterPro" id="IPR046342">
    <property type="entry name" value="CBS_dom_sf"/>
</dbReference>
<dbReference type="PANTHER" id="PTHR48108:SF26">
    <property type="entry name" value="CBS DOMAIN-CONTAINING PROTEIN DDB_G0289609"/>
    <property type="match status" value="1"/>
</dbReference>
<reference evidence="5" key="2">
    <citation type="submission" date="2020-08" db="EMBL/GenBank/DDBJ databases">
        <title>Plant Genome Project.</title>
        <authorList>
            <person name="Zhang R.-G."/>
        </authorList>
    </citation>
    <scope>NUCLEOTIDE SEQUENCE</scope>
    <source>
        <strain evidence="5">Huo1</strain>
        <tissue evidence="5">Leaf</tissue>
    </source>
</reference>
<feature type="domain" description="PB1" evidence="4">
    <location>
        <begin position="155"/>
        <end position="241"/>
    </location>
</feature>
<gene>
    <name evidence="5" type="ORF">SASPL_154837</name>
</gene>
<accession>A0A8X8W116</accession>
<dbReference type="InterPro" id="IPR000270">
    <property type="entry name" value="PB1_dom"/>
</dbReference>
<dbReference type="InterPro" id="IPR051462">
    <property type="entry name" value="CBS_domain-containing"/>
</dbReference>
<evidence type="ECO:0000256" key="2">
    <source>
        <dbReference type="SAM" id="MobiDB-lite"/>
    </source>
</evidence>
<protein>
    <recommendedName>
        <fullName evidence="4">PB1 domain-containing protein</fullName>
    </recommendedName>
</protein>
<feature type="transmembrane region" description="Helical" evidence="3">
    <location>
        <begin position="259"/>
        <end position="282"/>
    </location>
</feature>
<evidence type="ECO:0000256" key="1">
    <source>
        <dbReference type="ARBA" id="ARBA00022737"/>
    </source>
</evidence>
<dbReference type="SUPFAM" id="SSF54277">
    <property type="entry name" value="CAD &amp; PB1 domains"/>
    <property type="match status" value="1"/>
</dbReference>
<keyword evidence="3" id="KW-0472">Membrane</keyword>
<dbReference type="PROSITE" id="PS51745">
    <property type="entry name" value="PB1"/>
    <property type="match status" value="1"/>
</dbReference>
<name>A0A8X8W116_SALSN</name>
<dbReference type="PANTHER" id="PTHR48108">
    <property type="entry name" value="CBS DOMAIN-CONTAINING PROTEIN CBSX2, CHLOROPLASTIC"/>
    <property type="match status" value="1"/>
</dbReference>
<reference evidence="5" key="1">
    <citation type="submission" date="2018-01" db="EMBL/GenBank/DDBJ databases">
        <authorList>
            <person name="Mao J.F."/>
        </authorList>
    </citation>
    <scope>NUCLEOTIDE SEQUENCE</scope>
    <source>
        <strain evidence="5">Huo1</strain>
        <tissue evidence="5">Leaf</tissue>
    </source>
</reference>
<keyword evidence="6" id="KW-1185">Reference proteome</keyword>
<dbReference type="AlphaFoldDB" id="A0A8X8W116"/>
<keyword evidence="1" id="KW-0677">Repeat</keyword>
<evidence type="ECO:0000259" key="4">
    <source>
        <dbReference type="PROSITE" id="PS51745"/>
    </source>
</evidence>
<dbReference type="Pfam" id="PF00564">
    <property type="entry name" value="PB1"/>
    <property type="match status" value="1"/>
</dbReference>
<dbReference type="EMBL" id="PNBA02000022">
    <property type="protein sequence ID" value="KAG6385954.1"/>
    <property type="molecule type" value="Genomic_DNA"/>
</dbReference>
<dbReference type="Proteomes" id="UP000298416">
    <property type="component" value="Unassembled WGS sequence"/>
</dbReference>
<evidence type="ECO:0000313" key="6">
    <source>
        <dbReference type="Proteomes" id="UP000298416"/>
    </source>
</evidence>
<comment type="caution">
    <text evidence="5">The sequence shown here is derived from an EMBL/GenBank/DDBJ whole genome shotgun (WGS) entry which is preliminary data.</text>
</comment>
<evidence type="ECO:0000313" key="5">
    <source>
        <dbReference type="EMBL" id="KAG6385954.1"/>
    </source>
</evidence>
<keyword evidence="3" id="KW-0812">Transmembrane</keyword>
<organism evidence="5">
    <name type="scientific">Salvia splendens</name>
    <name type="common">Scarlet sage</name>
    <dbReference type="NCBI Taxonomy" id="180675"/>
    <lineage>
        <taxon>Eukaryota</taxon>
        <taxon>Viridiplantae</taxon>
        <taxon>Streptophyta</taxon>
        <taxon>Embryophyta</taxon>
        <taxon>Tracheophyta</taxon>
        <taxon>Spermatophyta</taxon>
        <taxon>Magnoliopsida</taxon>
        <taxon>eudicotyledons</taxon>
        <taxon>Gunneridae</taxon>
        <taxon>Pentapetalae</taxon>
        <taxon>asterids</taxon>
        <taxon>lamiids</taxon>
        <taxon>Lamiales</taxon>
        <taxon>Lamiaceae</taxon>
        <taxon>Nepetoideae</taxon>
        <taxon>Mentheae</taxon>
        <taxon>Salviinae</taxon>
        <taxon>Salvia</taxon>
        <taxon>Salvia subgen. Calosphace</taxon>
        <taxon>core Calosphace</taxon>
    </lineage>
</organism>
<dbReference type="InterPro" id="IPR000644">
    <property type="entry name" value="CBS_dom"/>
</dbReference>
<dbReference type="Gene3D" id="3.10.580.10">
    <property type="entry name" value="CBS-domain"/>
    <property type="match status" value="1"/>
</dbReference>
<dbReference type="InterPro" id="IPR053793">
    <property type="entry name" value="PB1-like"/>
</dbReference>
<dbReference type="SUPFAM" id="SSF54631">
    <property type="entry name" value="CBS-domain pair"/>
    <property type="match status" value="1"/>
</dbReference>
<dbReference type="Pfam" id="PF00571">
    <property type="entry name" value="CBS"/>
    <property type="match status" value="1"/>
</dbReference>